<organism evidence="3 4">
    <name type="scientific">Sporichthya brevicatena</name>
    <dbReference type="NCBI Taxonomy" id="171442"/>
    <lineage>
        <taxon>Bacteria</taxon>
        <taxon>Bacillati</taxon>
        <taxon>Actinomycetota</taxon>
        <taxon>Actinomycetes</taxon>
        <taxon>Sporichthyales</taxon>
        <taxon>Sporichthyaceae</taxon>
        <taxon>Sporichthya</taxon>
    </lineage>
</organism>
<feature type="region of interest" description="Disordered" evidence="1">
    <location>
        <begin position="46"/>
        <end position="72"/>
    </location>
</feature>
<evidence type="ECO:0000256" key="2">
    <source>
        <dbReference type="SAM" id="Phobius"/>
    </source>
</evidence>
<keyword evidence="2" id="KW-1133">Transmembrane helix</keyword>
<sequence length="72" mass="7836">MNETSDLSAWIIVFSGSLACVALAMAWAVGAVGARRPRAHRHLTGRPAVPYWHSPTGLQDERGITPLPDRRS</sequence>
<feature type="compositionally biased region" description="Basic and acidic residues" evidence="1">
    <location>
        <begin position="59"/>
        <end position="72"/>
    </location>
</feature>
<dbReference type="RefSeq" id="WP_344603427.1">
    <property type="nucleotide sequence ID" value="NZ_BAAAHE010000011.1"/>
</dbReference>
<keyword evidence="2" id="KW-0472">Membrane</keyword>
<dbReference type="Proteomes" id="UP001500957">
    <property type="component" value="Unassembled WGS sequence"/>
</dbReference>
<comment type="caution">
    <text evidence="3">The sequence shown here is derived from an EMBL/GenBank/DDBJ whole genome shotgun (WGS) entry which is preliminary data.</text>
</comment>
<evidence type="ECO:0000313" key="4">
    <source>
        <dbReference type="Proteomes" id="UP001500957"/>
    </source>
</evidence>
<evidence type="ECO:0000313" key="3">
    <source>
        <dbReference type="EMBL" id="GAA0615006.1"/>
    </source>
</evidence>
<gene>
    <name evidence="3" type="ORF">GCM10009547_16120</name>
</gene>
<protein>
    <submittedName>
        <fullName evidence="3">Uncharacterized protein</fullName>
    </submittedName>
</protein>
<feature type="transmembrane region" description="Helical" evidence="2">
    <location>
        <begin position="12"/>
        <end position="34"/>
    </location>
</feature>
<proteinExistence type="predicted"/>
<accession>A0ABN1GN72</accession>
<dbReference type="EMBL" id="BAAAHE010000011">
    <property type="protein sequence ID" value="GAA0615006.1"/>
    <property type="molecule type" value="Genomic_DNA"/>
</dbReference>
<reference evidence="3 4" key="1">
    <citation type="journal article" date="2019" name="Int. J. Syst. Evol. Microbiol.">
        <title>The Global Catalogue of Microorganisms (GCM) 10K type strain sequencing project: providing services to taxonomists for standard genome sequencing and annotation.</title>
        <authorList>
            <consortium name="The Broad Institute Genomics Platform"/>
            <consortium name="The Broad Institute Genome Sequencing Center for Infectious Disease"/>
            <person name="Wu L."/>
            <person name="Ma J."/>
        </authorList>
    </citation>
    <scope>NUCLEOTIDE SEQUENCE [LARGE SCALE GENOMIC DNA]</scope>
    <source>
        <strain evidence="3 4">JCM 10671</strain>
    </source>
</reference>
<keyword evidence="2" id="KW-0812">Transmembrane</keyword>
<name>A0ABN1GN72_9ACTN</name>
<evidence type="ECO:0000256" key="1">
    <source>
        <dbReference type="SAM" id="MobiDB-lite"/>
    </source>
</evidence>
<keyword evidence="4" id="KW-1185">Reference proteome</keyword>